<dbReference type="PANTHER" id="PTHR33662:SF3">
    <property type="entry name" value="FIBROUS SHEATH CABYR-BINDING PROTEIN-LIKE-RELATED"/>
    <property type="match status" value="1"/>
</dbReference>
<dbReference type="GO" id="GO:0005737">
    <property type="term" value="C:cytoplasm"/>
    <property type="evidence" value="ECO:0007669"/>
    <property type="project" value="UniProtKB-SubCell"/>
</dbReference>
<keyword evidence="3" id="KW-0963">Cytoplasm</keyword>
<dbReference type="PRINTS" id="PR02055">
    <property type="entry name" value="PROTEINF105"/>
</dbReference>
<evidence type="ECO:0000313" key="5">
    <source>
        <dbReference type="EMBL" id="KAF4117355.1"/>
    </source>
</evidence>
<proteinExistence type="inferred from homology"/>
<dbReference type="PANTHER" id="PTHR33662">
    <property type="entry name" value="OTU DEUBIQUITINASE WITH LINEAR LINKAGE-SPECIFICITY A-RELATED"/>
    <property type="match status" value="1"/>
</dbReference>
<dbReference type="Pfam" id="PF16218">
    <property type="entry name" value="Peptidase_C101"/>
    <property type="match status" value="1"/>
</dbReference>
<dbReference type="EMBL" id="JAAMOB010000002">
    <property type="protein sequence ID" value="KAF4117355.1"/>
    <property type="molecule type" value="Genomic_DNA"/>
</dbReference>
<accession>A0A7J6DEB4</accession>
<dbReference type="GO" id="GO:1990108">
    <property type="term" value="P:protein linear deubiquitination"/>
    <property type="evidence" value="ECO:0007669"/>
    <property type="project" value="TreeGrafter"/>
</dbReference>
<dbReference type="Proteomes" id="UP000579812">
    <property type="component" value="Unassembled WGS sequence"/>
</dbReference>
<evidence type="ECO:0000256" key="1">
    <source>
        <dbReference type="ARBA" id="ARBA00004496"/>
    </source>
</evidence>
<sequence length="577" mass="64938">MNSHPGFGSRVRVQRTAQTHNIATAMTGSTVDRGTTSISSTAADLKMSAALTDLNVPVRQDCKSSPPCRDAGWTSLCCYDSGTKDVQNRQTHQVKTMNKTAKSACDSDRQSKKVKTSHGSTPGTQGQKADVKGRAAGKDACSPGPKRSSESSHIMQKRAQKEAKSTHSDSHSSQQHLMKTASAEDEKGDVDLYRGEEEIQKELQDKQQSKSAAVGEALSSVSAAEDLQTYSEREWKGNTTKSLLIRKGYEAIASEFNLCRVRGDNYCALRATLFQVLSQSKQLPAWLHDSDISQWPKEIQSDQDFIKEWQFPFETSKSKVQHLEQCLELLKKRWQETVQYKSLEERESMCQQVFRGHDEEYELLEALKFLMLRTAIQLHSDMEKGSDVPEFCWLLFARDSSKCPKTFLTNHLRHVGFSGGLEQVEMCLLGYSLQQTMQVVRLYKCDTEEFITYYPNDHNKDWPPLCLLTEDDRHYNVLVPKKSSKFDAHGLHAAGDVQKRRGFCAPTVPHVLLRKDDDDLSTVIRVAIYSRIAADPATPCMRLYICAALNRRGRLYVFIFLSTDGRAGTDLISADFC</sequence>
<dbReference type="InterPro" id="IPR023236">
    <property type="entry name" value="OTULINL"/>
</dbReference>
<evidence type="ECO:0000256" key="4">
    <source>
        <dbReference type="SAM" id="MobiDB-lite"/>
    </source>
</evidence>
<feature type="compositionally biased region" description="Polar residues" evidence="4">
    <location>
        <begin position="117"/>
        <end position="127"/>
    </location>
</feature>
<reference evidence="5 6" key="1">
    <citation type="submission" date="2020-04" db="EMBL/GenBank/DDBJ databases">
        <title>Chromosome-level genome assembly of a cyprinid fish Onychostoma macrolepis by integration of Nanopore Sequencing, Bionano and Hi-C technology.</title>
        <authorList>
            <person name="Wang D."/>
        </authorList>
    </citation>
    <scope>NUCLEOTIDE SEQUENCE [LARGE SCALE GENOMIC DNA]</scope>
    <source>
        <strain evidence="5">SWU-2019</strain>
        <tissue evidence="5">Muscle</tissue>
    </source>
</reference>
<keyword evidence="6" id="KW-1185">Reference proteome</keyword>
<dbReference type="GO" id="GO:0004843">
    <property type="term" value="F:cysteine-type deubiquitinase activity"/>
    <property type="evidence" value="ECO:0007669"/>
    <property type="project" value="TreeGrafter"/>
</dbReference>
<comment type="subcellular location">
    <subcellularLocation>
        <location evidence="1">Cytoplasm</location>
    </subcellularLocation>
</comment>
<comment type="similarity">
    <text evidence="2">Belongs to the peptidase C65 family. Otulin subfamily.</text>
</comment>
<name>A0A7J6DEB4_9TELE</name>
<dbReference type="AlphaFoldDB" id="A0A7J6DEB4"/>
<organism evidence="5 6">
    <name type="scientific">Onychostoma macrolepis</name>
    <dbReference type="NCBI Taxonomy" id="369639"/>
    <lineage>
        <taxon>Eukaryota</taxon>
        <taxon>Metazoa</taxon>
        <taxon>Chordata</taxon>
        <taxon>Craniata</taxon>
        <taxon>Vertebrata</taxon>
        <taxon>Euteleostomi</taxon>
        <taxon>Actinopterygii</taxon>
        <taxon>Neopterygii</taxon>
        <taxon>Teleostei</taxon>
        <taxon>Ostariophysi</taxon>
        <taxon>Cypriniformes</taxon>
        <taxon>Cyprinidae</taxon>
        <taxon>Acrossocheilinae</taxon>
        <taxon>Onychostoma</taxon>
    </lineage>
</organism>
<comment type="caution">
    <text evidence="5">The sequence shown here is derived from an EMBL/GenBank/DDBJ whole genome shotgun (WGS) entry which is preliminary data.</text>
</comment>
<evidence type="ECO:0000256" key="3">
    <source>
        <dbReference type="ARBA" id="ARBA00022490"/>
    </source>
</evidence>
<feature type="compositionally biased region" description="Polar residues" evidence="4">
    <location>
        <begin position="88"/>
        <end position="101"/>
    </location>
</feature>
<protein>
    <submittedName>
        <fullName evidence="5">Uncharacterized protein</fullName>
    </submittedName>
</protein>
<dbReference type="PRINTS" id="PR02056">
    <property type="entry name" value="PROTEINF105A"/>
</dbReference>
<evidence type="ECO:0000313" key="6">
    <source>
        <dbReference type="Proteomes" id="UP000579812"/>
    </source>
</evidence>
<gene>
    <name evidence="5" type="ORF">G5714_001908</name>
</gene>
<feature type="compositionally biased region" description="Basic and acidic residues" evidence="4">
    <location>
        <begin position="159"/>
        <end position="170"/>
    </location>
</feature>
<dbReference type="InterPro" id="IPR023235">
    <property type="entry name" value="FAM105"/>
</dbReference>
<feature type="region of interest" description="Disordered" evidence="4">
    <location>
        <begin position="88"/>
        <end position="188"/>
    </location>
</feature>
<evidence type="ECO:0000256" key="2">
    <source>
        <dbReference type="ARBA" id="ARBA00010267"/>
    </source>
</evidence>